<gene>
    <name evidence="7" type="primary">ML07501</name>
</gene>
<dbReference type="InterPro" id="IPR001781">
    <property type="entry name" value="Znf_LIM"/>
</dbReference>
<dbReference type="GO" id="GO:0030018">
    <property type="term" value="C:Z disc"/>
    <property type="evidence" value="ECO:0007669"/>
    <property type="project" value="TreeGrafter"/>
</dbReference>
<evidence type="ECO:0000256" key="4">
    <source>
        <dbReference type="ARBA" id="ARBA00023038"/>
    </source>
</evidence>
<dbReference type="PROSITE" id="PS50023">
    <property type="entry name" value="LIM_DOMAIN_2"/>
    <property type="match status" value="3"/>
</dbReference>
<dbReference type="GO" id="GO:0005634">
    <property type="term" value="C:nucleus"/>
    <property type="evidence" value="ECO:0007669"/>
    <property type="project" value="TreeGrafter"/>
</dbReference>
<dbReference type="PANTHER" id="PTHR24205:SF16">
    <property type="entry name" value="GH01042P-RELATED"/>
    <property type="match status" value="1"/>
</dbReference>
<dbReference type="PANTHER" id="PTHR24205">
    <property type="entry name" value="FOUR AND A HALF LIM DOMAINS PROTEIN"/>
    <property type="match status" value="1"/>
</dbReference>
<evidence type="ECO:0000256" key="2">
    <source>
        <dbReference type="ARBA" id="ARBA00022737"/>
    </source>
</evidence>
<reference evidence="7" key="1">
    <citation type="submission" date="2011-08" db="EMBL/GenBank/DDBJ databases">
        <title>The Diversification of the LIM Superclass at the Base of the Metazoa Increased Subcellular Complexity and Promoted Multicellular Specialization.</title>
        <authorList>
            <person name="Koch B.J."/>
            <person name="Ryan J.F."/>
            <person name="Baxevanis A.D."/>
        </authorList>
    </citation>
    <scope>NUCLEOTIDE SEQUENCE</scope>
</reference>
<dbReference type="CDD" id="cd08368">
    <property type="entry name" value="LIM"/>
    <property type="match status" value="2"/>
</dbReference>
<dbReference type="SMART" id="SM00132">
    <property type="entry name" value="LIM"/>
    <property type="match status" value="5"/>
</dbReference>
<dbReference type="Gene3D" id="2.10.110.10">
    <property type="entry name" value="Cysteine Rich Protein"/>
    <property type="match status" value="5"/>
</dbReference>
<dbReference type="EMBL" id="JN615210">
    <property type="protein sequence ID" value="AEY80359.1"/>
    <property type="molecule type" value="mRNA"/>
</dbReference>
<evidence type="ECO:0000256" key="3">
    <source>
        <dbReference type="ARBA" id="ARBA00022833"/>
    </source>
</evidence>
<dbReference type="SUPFAM" id="SSF57716">
    <property type="entry name" value="Glucocorticoid receptor-like (DNA-binding domain)"/>
    <property type="match status" value="3"/>
</dbReference>
<dbReference type="HOGENOM" id="CLU_937789_0_0_1"/>
<sequence>MAEKSGETLCAGCHKAIGMKWVVALDQKWHRYCFCCDTCKMPIDSRKSFFFDKALYQMSTSTCPACFTPITDKSWILFSKAKYHKECFTCHKCHRMIGAHESLKHNGGLRTCVDCAKKEDPTVGQAKTCQGCGDGIDKAWVIGLGSTWHSNCFKCAECSRVIDPKEKFFKVEVDGKNVPKCSDCKVTKGVAGLDVKEKVCAGCEKEIDSAWVVALSKHWHHDCFQCSHCSRKIDSKEKFLTNLGKPICMGCNNDHFRSKCTVCGKPIAGTSLVYKESSFHHVCVNCYVCGKFPSCLC</sequence>
<dbReference type="Pfam" id="PF00412">
    <property type="entry name" value="LIM"/>
    <property type="match status" value="4"/>
</dbReference>
<protein>
    <submittedName>
        <fullName evidence="7">Unclassified LIM protein ML07501b</fullName>
    </submittedName>
</protein>
<keyword evidence="2" id="KW-0677">Repeat</keyword>
<keyword evidence="1 5" id="KW-0479">Metal-binding</keyword>
<keyword evidence="3 5" id="KW-0862">Zinc</keyword>
<dbReference type="GO" id="GO:0003712">
    <property type="term" value="F:transcription coregulator activity"/>
    <property type="evidence" value="ECO:0007669"/>
    <property type="project" value="TreeGrafter"/>
</dbReference>
<dbReference type="AlphaFoldDB" id="H2DJY8"/>
<organism evidence="7">
    <name type="scientific">Mnemiopsis leidyi</name>
    <name type="common">Sea walnut</name>
    <name type="synonym">Warty comb jellyfish</name>
    <dbReference type="NCBI Taxonomy" id="27923"/>
    <lineage>
        <taxon>Eukaryota</taxon>
        <taxon>Metazoa</taxon>
        <taxon>Ctenophora</taxon>
        <taxon>Tentaculata</taxon>
        <taxon>Lobata</taxon>
        <taxon>Bolinopsidae</taxon>
        <taxon>Mnemiopsis</taxon>
    </lineage>
</organism>
<proteinExistence type="evidence at transcript level"/>
<accession>H2DJY8</accession>
<feature type="domain" description="LIM zinc-binding" evidence="6">
    <location>
        <begin position="8"/>
        <end position="73"/>
    </location>
</feature>
<evidence type="ECO:0000256" key="1">
    <source>
        <dbReference type="ARBA" id="ARBA00022723"/>
    </source>
</evidence>
<evidence type="ECO:0000259" key="6">
    <source>
        <dbReference type="PROSITE" id="PS50023"/>
    </source>
</evidence>
<name>H2DJY8_MNELE</name>
<feature type="domain" description="LIM zinc-binding" evidence="6">
    <location>
        <begin position="198"/>
        <end position="258"/>
    </location>
</feature>
<dbReference type="PROSITE" id="PS00478">
    <property type="entry name" value="LIM_DOMAIN_1"/>
    <property type="match status" value="2"/>
</dbReference>
<keyword evidence="4 5" id="KW-0440">LIM domain</keyword>
<feature type="domain" description="LIM zinc-binding" evidence="6">
    <location>
        <begin position="127"/>
        <end position="191"/>
    </location>
</feature>
<evidence type="ECO:0000313" key="7">
    <source>
        <dbReference type="EMBL" id="AEY80359.1"/>
    </source>
</evidence>
<evidence type="ECO:0000256" key="5">
    <source>
        <dbReference type="PROSITE-ProRule" id="PRU00125"/>
    </source>
</evidence>
<dbReference type="OMA" id="EQPWHSH"/>
<dbReference type="GO" id="GO:0046872">
    <property type="term" value="F:metal ion binding"/>
    <property type="evidence" value="ECO:0007669"/>
    <property type="project" value="UniProtKB-KW"/>
</dbReference>